<proteinExistence type="predicted"/>
<reference evidence="3" key="1">
    <citation type="submission" date="2017-09" db="EMBL/GenBank/DDBJ databases">
        <title>Depth-based differentiation of microbial function through sediment-hosted aquifers and enrichment of novel symbionts in the deep terrestrial subsurface.</title>
        <authorList>
            <person name="Probst A.J."/>
            <person name="Ladd B."/>
            <person name="Jarett J.K."/>
            <person name="Geller-Mcgrath D.E."/>
            <person name="Sieber C.M.K."/>
            <person name="Emerson J.B."/>
            <person name="Anantharaman K."/>
            <person name="Thomas B.C."/>
            <person name="Malmstrom R."/>
            <person name="Stieglmeier M."/>
            <person name="Klingl A."/>
            <person name="Woyke T."/>
            <person name="Ryan C.M."/>
            <person name="Banfield J.F."/>
        </authorList>
    </citation>
    <scope>NUCLEOTIDE SEQUENCE [LARGE SCALE GENOMIC DNA]</scope>
</reference>
<name>A0A2M7X1L9_UNCKA</name>
<organism evidence="2 3">
    <name type="scientific">candidate division WWE3 bacterium CG_4_9_14_3_um_filter_39_7</name>
    <dbReference type="NCBI Taxonomy" id="1975080"/>
    <lineage>
        <taxon>Bacteria</taxon>
        <taxon>Katanobacteria</taxon>
    </lineage>
</organism>
<protein>
    <submittedName>
        <fullName evidence="2">Uncharacterized protein</fullName>
    </submittedName>
</protein>
<keyword evidence="1" id="KW-0472">Membrane</keyword>
<dbReference type="AlphaFoldDB" id="A0A2M7X1L9"/>
<comment type="caution">
    <text evidence="2">The sequence shown here is derived from an EMBL/GenBank/DDBJ whole genome shotgun (WGS) entry which is preliminary data.</text>
</comment>
<feature type="transmembrane region" description="Helical" evidence="1">
    <location>
        <begin position="12"/>
        <end position="35"/>
    </location>
</feature>
<dbReference type="Proteomes" id="UP000231195">
    <property type="component" value="Unassembled WGS sequence"/>
</dbReference>
<accession>A0A2M7X1L9</accession>
<keyword evidence="1" id="KW-1133">Transmembrane helix</keyword>
<evidence type="ECO:0000313" key="2">
    <source>
        <dbReference type="EMBL" id="PJA40076.1"/>
    </source>
</evidence>
<keyword evidence="1" id="KW-0812">Transmembrane</keyword>
<gene>
    <name evidence="2" type="ORF">CO179_03545</name>
</gene>
<dbReference type="EMBL" id="PFWZ01000115">
    <property type="protein sequence ID" value="PJA40076.1"/>
    <property type="molecule type" value="Genomic_DNA"/>
</dbReference>
<sequence>MTPPSRFITSRRLVISLASIVVIAYTLNIIIVDIFPRFELFQTQYQLSELNRSKNIKKIDSLLEELHVSSLAQQQANIVNDELQARIDILASEQAPETYEILQTIKTEYEQFLKDRKRNESVGLSVPSIDGKKLLWGDYLLTSKFAETKTDIESTSHDLSVSYGEYIASLPTPTPKPPVVTTPTTG</sequence>
<evidence type="ECO:0000256" key="1">
    <source>
        <dbReference type="SAM" id="Phobius"/>
    </source>
</evidence>
<evidence type="ECO:0000313" key="3">
    <source>
        <dbReference type="Proteomes" id="UP000231195"/>
    </source>
</evidence>